<dbReference type="InterPro" id="IPR028098">
    <property type="entry name" value="Glyco_trans_4-like_N"/>
</dbReference>
<keyword evidence="3" id="KW-0808">Transferase</keyword>
<accession>A0ABY5LMW7</accession>
<dbReference type="GO" id="GO:0016757">
    <property type="term" value="F:glycosyltransferase activity"/>
    <property type="evidence" value="ECO:0007669"/>
    <property type="project" value="UniProtKB-KW"/>
</dbReference>
<dbReference type="SUPFAM" id="SSF53756">
    <property type="entry name" value="UDP-Glycosyltransferase/glycogen phosphorylase"/>
    <property type="match status" value="1"/>
</dbReference>
<keyword evidence="4" id="KW-1185">Reference proteome</keyword>
<dbReference type="Pfam" id="PF13439">
    <property type="entry name" value="Glyco_transf_4"/>
    <property type="match status" value="1"/>
</dbReference>
<dbReference type="EMBL" id="CP102097">
    <property type="protein sequence ID" value="UUM32250.1"/>
    <property type="molecule type" value="Genomic_DNA"/>
</dbReference>
<dbReference type="Pfam" id="PF00534">
    <property type="entry name" value="Glycos_transf_1"/>
    <property type="match status" value="1"/>
</dbReference>
<sequence length="376" mass="43233">MVKKEKIHVCHLVYSFDIGGLERVIANCIGALDKNAYRHSIIALTEVGEFISEIDGVVEHYSLNKKSGHDFFIHLKLYKILKKIRPDVLHSYNLSTIEYQWLTSFLDIQLRIHAEHGRDSYDMNGTVKKYQLLRRVMSPFIDHFVTVSQDLHHWLRDDVLIPEKKLLLITNGIDTDYYRPDNIKPERKGIYEGKFIFGHVSRLHPIKNQEFLIESFNKACFLSPSFRESCLLIIVGDGPDKDKLKKLVDNNEHLKDKIIFTGSKSNVREYYSIFDVFVMSSLAEGVPMTLLESMSMGVPHLVTSVGGITEVVEEGITGISLCDKDKDTYHEKMIELFENKNNLSTLSQNSRLRVTSSYSQNKMVGSYNKIYKTVCI</sequence>
<name>A0ABY5LMW7_9VIBR</name>
<dbReference type="InterPro" id="IPR001296">
    <property type="entry name" value="Glyco_trans_1"/>
</dbReference>
<reference evidence="3" key="1">
    <citation type="submission" date="2022-07" db="EMBL/GenBank/DDBJ databases">
        <title>Complete genome of Vibrio japonicus strain JCM 31412T and phylogenomic assessment of the Nereis clade of the genus Vibrio.</title>
        <authorList>
            <person name="Shlafstein M.D."/>
            <person name="Emsley S.A."/>
            <person name="Ushijima B."/>
            <person name="Videau P."/>
            <person name="Saw J.H."/>
        </authorList>
    </citation>
    <scope>NUCLEOTIDE SEQUENCE</scope>
    <source>
        <strain evidence="3">JCM 31412</strain>
    </source>
</reference>
<evidence type="ECO:0000259" key="2">
    <source>
        <dbReference type="Pfam" id="PF13439"/>
    </source>
</evidence>
<feature type="domain" description="Glycosyltransferase subfamily 4-like N-terminal" evidence="2">
    <location>
        <begin position="18"/>
        <end position="176"/>
    </location>
</feature>
<evidence type="ECO:0000259" key="1">
    <source>
        <dbReference type="Pfam" id="PF00534"/>
    </source>
</evidence>
<dbReference type="Proteomes" id="UP001058602">
    <property type="component" value="Chromosome 2"/>
</dbReference>
<dbReference type="PANTHER" id="PTHR45947">
    <property type="entry name" value="SULFOQUINOVOSYL TRANSFERASE SQD2"/>
    <property type="match status" value="1"/>
</dbReference>
<dbReference type="EC" id="2.4.-.-" evidence="3"/>
<dbReference type="Gene3D" id="3.40.50.2000">
    <property type="entry name" value="Glycogen Phosphorylase B"/>
    <property type="match status" value="2"/>
</dbReference>
<feature type="domain" description="Glycosyl transferase family 1" evidence="1">
    <location>
        <begin position="184"/>
        <end position="351"/>
    </location>
</feature>
<dbReference type="InterPro" id="IPR050194">
    <property type="entry name" value="Glycosyltransferase_grp1"/>
</dbReference>
<dbReference type="PANTHER" id="PTHR45947:SF3">
    <property type="entry name" value="SULFOQUINOVOSYL TRANSFERASE SQD2"/>
    <property type="match status" value="1"/>
</dbReference>
<protein>
    <submittedName>
        <fullName evidence="3">Glycosyltransferase</fullName>
        <ecNumber evidence="3">2.4.-.-</ecNumber>
    </submittedName>
</protein>
<gene>
    <name evidence="3" type="ORF">NP165_18375</name>
</gene>
<keyword evidence="3" id="KW-0328">Glycosyltransferase</keyword>
<dbReference type="RefSeq" id="WP_257085912.1">
    <property type="nucleotide sequence ID" value="NZ_CP102097.1"/>
</dbReference>
<evidence type="ECO:0000313" key="4">
    <source>
        <dbReference type="Proteomes" id="UP001058602"/>
    </source>
</evidence>
<proteinExistence type="predicted"/>
<organism evidence="3 4">
    <name type="scientific">Vibrio japonicus</name>
    <dbReference type="NCBI Taxonomy" id="1824638"/>
    <lineage>
        <taxon>Bacteria</taxon>
        <taxon>Pseudomonadati</taxon>
        <taxon>Pseudomonadota</taxon>
        <taxon>Gammaproteobacteria</taxon>
        <taxon>Vibrionales</taxon>
        <taxon>Vibrionaceae</taxon>
        <taxon>Vibrio</taxon>
    </lineage>
</organism>
<evidence type="ECO:0000313" key="3">
    <source>
        <dbReference type="EMBL" id="UUM32250.1"/>
    </source>
</evidence>